<proteinExistence type="predicted"/>
<organism evidence="1 3">
    <name type="scientific">Didymodactylos carnosus</name>
    <dbReference type="NCBI Taxonomy" id="1234261"/>
    <lineage>
        <taxon>Eukaryota</taxon>
        <taxon>Metazoa</taxon>
        <taxon>Spiralia</taxon>
        <taxon>Gnathifera</taxon>
        <taxon>Rotifera</taxon>
        <taxon>Eurotatoria</taxon>
        <taxon>Bdelloidea</taxon>
        <taxon>Philodinida</taxon>
        <taxon>Philodinidae</taxon>
        <taxon>Didymodactylos</taxon>
    </lineage>
</organism>
<accession>A0A815WL71</accession>
<dbReference type="Proteomes" id="UP000681722">
    <property type="component" value="Unassembled WGS sequence"/>
</dbReference>
<feature type="non-terminal residue" evidence="1">
    <location>
        <position position="1"/>
    </location>
</feature>
<evidence type="ECO:0000313" key="2">
    <source>
        <dbReference type="EMBL" id="CAF4405245.1"/>
    </source>
</evidence>
<dbReference type="OrthoDB" id="10055649at2759"/>
<evidence type="ECO:0000313" key="3">
    <source>
        <dbReference type="Proteomes" id="UP000663829"/>
    </source>
</evidence>
<dbReference type="EMBL" id="CAJNOQ010026309">
    <property type="protein sequence ID" value="CAF1544643.1"/>
    <property type="molecule type" value="Genomic_DNA"/>
</dbReference>
<dbReference type="EMBL" id="CAJOBC010091960">
    <property type="protein sequence ID" value="CAF4405245.1"/>
    <property type="molecule type" value="Genomic_DNA"/>
</dbReference>
<dbReference type="AlphaFoldDB" id="A0A815WL71"/>
<gene>
    <name evidence="1" type="ORF">GPM918_LOCUS38832</name>
    <name evidence="2" type="ORF">SRO942_LOCUS39682</name>
</gene>
<reference evidence="1" key="1">
    <citation type="submission" date="2021-02" db="EMBL/GenBank/DDBJ databases">
        <authorList>
            <person name="Nowell W R."/>
        </authorList>
    </citation>
    <scope>NUCLEOTIDE SEQUENCE</scope>
</reference>
<dbReference type="Proteomes" id="UP000663829">
    <property type="component" value="Unassembled WGS sequence"/>
</dbReference>
<comment type="caution">
    <text evidence="1">The sequence shown here is derived from an EMBL/GenBank/DDBJ whole genome shotgun (WGS) entry which is preliminary data.</text>
</comment>
<evidence type="ECO:0000313" key="1">
    <source>
        <dbReference type="EMBL" id="CAF1544643.1"/>
    </source>
</evidence>
<name>A0A815WL71_9BILA</name>
<protein>
    <submittedName>
        <fullName evidence="1">Uncharacterized protein</fullName>
    </submittedName>
</protein>
<sequence>MALLINANTLHEMGSLFEHICTVLLCPTQNPSYSLSISILSKAADQMNKDPDKQNFIFDSVTVHKNGVCESNIETSKAYNAAGGEEEDDFDDEALVTEEETVTMGNSPFKAYFQAIHEDSVMKTEQFNNEIYNIYPVNPYYSPSFLNKINELYLTTAPLWSNLTLGHLSRFGYKTSDPIVHCGCHSSRTT</sequence>
<keyword evidence="3" id="KW-1185">Reference proteome</keyword>